<dbReference type="SUPFAM" id="SSF54523">
    <property type="entry name" value="Pili subunits"/>
    <property type="match status" value="1"/>
</dbReference>
<dbReference type="NCBIfam" id="TIGR02532">
    <property type="entry name" value="IV_pilin_GFxxxE"/>
    <property type="match status" value="1"/>
</dbReference>
<evidence type="ECO:0008006" key="4">
    <source>
        <dbReference type="Google" id="ProtNLM"/>
    </source>
</evidence>
<evidence type="ECO:0000256" key="1">
    <source>
        <dbReference type="ARBA" id="ARBA00022481"/>
    </source>
</evidence>
<dbReference type="GO" id="GO:0015628">
    <property type="term" value="P:protein secretion by the type II secretion system"/>
    <property type="evidence" value="ECO:0007669"/>
    <property type="project" value="InterPro"/>
</dbReference>
<reference evidence="3" key="1">
    <citation type="submission" date="2018-05" db="EMBL/GenBank/DDBJ databases">
        <authorList>
            <person name="Lanie J.A."/>
            <person name="Ng W.-L."/>
            <person name="Kazmierczak K.M."/>
            <person name="Andrzejewski T.M."/>
            <person name="Davidsen T.M."/>
            <person name="Wayne K.J."/>
            <person name="Tettelin H."/>
            <person name="Glass J.I."/>
            <person name="Rusch D."/>
            <person name="Podicherti R."/>
            <person name="Tsui H.-C.T."/>
            <person name="Winkler M.E."/>
        </authorList>
    </citation>
    <scope>NUCLEOTIDE SEQUENCE</scope>
</reference>
<name>A0A382YZA0_9ZZZZ</name>
<dbReference type="GO" id="GO:0015627">
    <property type="term" value="C:type II protein secretion system complex"/>
    <property type="evidence" value="ECO:0007669"/>
    <property type="project" value="InterPro"/>
</dbReference>
<dbReference type="InterPro" id="IPR045584">
    <property type="entry name" value="Pilin-like"/>
</dbReference>
<dbReference type="Gene3D" id="3.30.700.10">
    <property type="entry name" value="Glycoprotein, Type 4 Pilin"/>
    <property type="match status" value="1"/>
</dbReference>
<feature type="non-terminal residue" evidence="3">
    <location>
        <position position="163"/>
    </location>
</feature>
<evidence type="ECO:0000313" key="3">
    <source>
        <dbReference type="EMBL" id="SVD88556.1"/>
    </source>
</evidence>
<dbReference type="InterPro" id="IPR012902">
    <property type="entry name" value="N_methyl_site"/>
</dbReference>
<sequence>MKHKTSQSGFTLIELIAVMVILGILAAVLIPRLSTVQESAYEVNAKQMYTALEAHLQMQAMNAAISGAHGLIQYPDVTVATLNYYAQDWLDDFDGEHWTQYHDDGGGEAVDDETGAFDAVYFIYHPHDTWAGTQDAPGAVDNDFSDEITAKKDNYYITYFPLT</sequence>
<keyword evidence="2" id="KW-0472">Membrane</keyword>
<dbReference type="InterPro" id="IPR000983">
    <property type="entry name" value="Bac_GSPG_pilin"/>
</dbReference>
<keyword evidence="1" id="KW-0488">Methylation</keyword>
<organism evidence="3">
    <name type="scientific">marine metagenome</name>
    <dbReference type="NCBI Taxonomy" id="408172"/>
    <lineage>
        <taxon>unclassified sequences</taxon>
        <taxon>metagenomes</taxon>
        <taxon>ecological metagenomes</taxon>
    </lineage>
</organism>
<keyword evidence="2" id="KW-1133">Transmembrane helix</keyword>
<proteinExistence type="predicted"/>
<keyword evidence="2" id="KW-0812">Transmembrane</keyword>
<accession>A0A382YZA0</accession>
<gene>
    <name evidence="3" type="ORF">METZ01_LOCUS441410</name>
</gene>
<feature type="transmembrane region" description="Helical" evidence="2">
    <location>
        <begin position="12"/>
        <end position="30"/>
    </location>
</feature>
<dbReference type="PANTHER" id="PTHR30093">
    <property type="entry name" value="GENERAL SECRETION PATHWAY PROTEIN G"/>
    <property type="match status" value="1"/>
</dbReference>
<evidence type="ECO:0000256" key="2">
    <source>
        <dbReference type="SAM" id="Phobius"/>
    </source>
</evidence>
<protein>
    <recommendedName>
        <fullName evidence="4">Type II secretion system protein GspG C-terminal domain-containing protein</fullName>
    </recommendedName>
</protein>
<dbReference type="EMBL" id="UINC01179726">
    <property type="protein sequence ID" value="SVD88556.1"/>
    <property type="molecule type" value="Genomic_DNA"/>
</dbReference>
<dbReference type="PROSITE" id="PS00409">
    <property type="entry name" value="PROKAR_NTER_METHYL"/>
    <property type="match status" value="1"/>
</dbReference>
<dbReference type="Pfam" id="PF07963">
    <property type="entry name" value="N_methyl"/>
    <property type="match status" value="1"/>
</dbReference>
<dbReference type="AlphaFoldDB" id="A0A382YZA0"/>
<dbReference type="PRINTS" id="PR00813">
    <property type="entry name" value="BCTERIALGSPG"/>
</dbReference>